<evidence type="ECO:0000313" key="1">
    <source>
        <dbReference type="EMBL" id="BAU52043.1"/>
    </source>
</evidence>
<dbReference type="KEGG" id="mgot:MgSA37_00193"/>
<accession>A0A110B086</accession>
<protein>
    <submittedName>
        <fullName evidence="1">Uncharacterized protein</fullName>
    </submittedName>
</protein>
<reference evidence="1 2" key="1">
    <citation type="submission" date="2015-12" db="EMBL/GenBank/DDBJ databases">
        <title>Genome sequence of Mucilaginibacter gotjawali.</title>
        <authorList>
            <person name="Lee J.S."/>
            <person name="Lee K.C."/>
            <person name="Kim K.K."/>
            <person name="Lee B.W."/>
        </authorList>
    </citation>
    <scope>NUCLEOTIDE SEQUENCE [LARGE SCALE GENOMIC DNA]</scope>
    <source>
        <strain evidence="1 2">SA3-7</strain>
    </source>
</reference>
<sequence>MLTTIKGYYDHGQIVLEETPPVKTKTEVMVTFLTGETSKNQSPKRKLGGLEGKVTIPDDFNEPLDDLKDYM</sequence>
<gene>
    <name evidence="1" type="ORF">MgSA37_00193</name>
</gene>
<dbReference type="Proteomes" id="UP000218263">
    <property type="component" value="Chromosome"/>
</dbReference>
<dbReference type="AlphaFoldDB" id="A0A110B086"/>
<keyword evidence="2" id="KW-1185">Reference proteome</keyword>
<proteinExistence type="predicted"/>
<evidence type="ECO:0000313" key="2">
    <source>
        <dbReference type="Proteomes" id="UP000218263"/>
    </source>
</evidence>
<dbReference type="Pfam" id="PF10047">
    <property type="entry name" value="DUF2281"/>
    <property type="match status" value="1"/>
</dbReference>
<organism evidence="1 2">
    <name type="scientific">Mucilaginibacter gotjawali</name>
    <dbReference type="NCBI Taxonomy" id="1550579"/>
    <lineage>
        <taxon>Bacteria</taxon>
        <taxon>Pseudomonadati</taxon>
        <taxon>Bacteroidota</taxon>
        <taxon>Sphingobacteriia</taxon>
        <taxon>Sphingobacteriales</taxon>
        <taxon>Sphingobacteriaceae</taxon>
        <taxon>Mucilaginibacter</taxon>
    </lineage>
</organism>
<dbReference type="InterPro" id="IPR018739">
    <property type="entry name" value="DUF2281"/>
</dbReference>
<dbReference type="EMBL" id="AP017313">
    <property type="protein sequence ID" value="BAU52043.1"/>
    <property type="molecule type" value="Genomic_DNA"/>
</dbReference>
<name>A0A110B086_9SPHI</name>
<dbReference type="OrthoDB" id="7064984at2"/>
<dbReference type="RefSeq" id="WP_096349408.1">
    <property type="nucleotide sequence ID" value="NZ_AP017313.1"/>
</dbReference>